<dbReference type="SMART" id="SM00823">
    <property type="entry name" value="PKS_PP"/>
    <property type="match status" value="3"/>
</dbReference>
<dbReference type="PROSITE" id="PS50075">
    <property type="entry name" value="CARRIER"/>
    <property type="match status" value="3"/>
</dbReference>
<dbReference type="FunFam" id="3.40.50.980:FF:000001">
    <property type="entry name" value="Non-ribosomal peptide synthetase"/>
    <property type="match status" value="1"/>
</dbReference>
<evidence type="ECO:0000259" key="5">
    <source>
        <dbReference type="PROSITE" id="PS50075"/>
    </source>
</evidence>
<dbReference type="InterPro" id="IPR000873">
    <property type="entry name" value="AMP-dep_synth/lig_dom"/>
</dbReference>
<dbReference type="CDD" id="cd19540">
    <property type="entry name" value="LCL_NRPS-like"/>
    <property type="match status" value="2"/>
</dbReference>
<dbReference type="Gene3D" id="3.40.50.980">
    <property type="match status" value="4"/>
</dbReference>
<organism evidence="6">
    <name type="scientific">Streptomyces sp. NBC_01393</name>
    <dbReference type="NCBI Taxonomy" id="2903851"/>
    <lineage>
        <taxon>Bacteria</taxon>
        <taxon>Bacillati</taxon>
        <taxon>Actinomycetota</taxon>
        <taxon>Actinomycetes</taxon>
        <taxon>Kitasatosporales</taxon>
        <taxon>Streptomycetaceae</taxon>
        <taxon>Streptomyces</taxon>
    </lineage>
</organism>
<dbReference type="Gene3D" id="2.30.38.10">
    <property type="entry name" value="Luciferase, Domain 3"/>
    <property type="match status" value="2"/>
</dbReference>
<dbReference type="InterPro" id="IPR042099">
    <property type="entry name" value="ANL_N_sf"/>
</dbReference>
<dbReference type="InterPro" id="IPR045851">
    <property type="entry name" value="AMP-bd_C_sf"/>
</dbReference>
<dbReference type="FunFam" id="1.10.1200.10:FF:000005">
    <property type="entry name" value="Nonribosomal peptide synthetase 1"/>
    <property type="match status" value="2"/>
</dbReference>
<dbReference type="GO" id="GO:0072330">
    <property type="term" value="P:monocarboxylic acid biosynthetic process"/>
    <property type="evidence" value="ECO:0007669"/>
    <property type="project" value="UniProtKB-ARBA"/>
</dbReference>
<dbReference type="NCBIfam" id="TIGR01733">
    <property type="entry name" value="AA-adenyl-dom"/>
    <property type="match status" value="3"/>
</dbReference>
<dbReference type="GO" id="GO:0008610">
    <property type="term" value="P:lipid biosynthetic process"/>
    <property type="evidence" value="ECO:0007669"/>
    <property type="project" value="UniProtKB-ARBA"/>
</dbReference>
<dbReference type="InterPro" id="IPR006162">
    <property type="entry name" value="Ppantetheine_attach_site"/>
</dbReference>
<dbReference type="PANTHER" id="PTHR45527:SF1">
    <property type="entry name" value="FATTY ACID SYNTHASE"/>
    <property type="match status" value="1"/>
</dbReference>
<comment type="cofactor">
    <cofactor evidence="1">
        <name>pantetheine 4'-phosphate</name>
        <dbReference type="ChEBI" id="CHEBI:47942"/>
    </cofactor>
</comment>
<sequence length="2725" mass="293698">MDFPVDSCVHELFEEWAARTPDAMALISGSTSVTYAELDAMADRLARELAGRGVAPGAVVGIHLERGVEQTVAVLAVLKAGAGFTMLDLQYPVERLAQVTAQAGTALMVTRGELAAAWPRSAPPAFLLDSPRAAAPGPDTWPRAVAADPAVVMFTSGSSGTPKGIVAPHRAVVGTLLGQDYVDFGPGEIWLQCSPVSWDAYLLELFGPLLTGGACVLQPGPRPDPALIAALVVEHRVSTLHVSASLMNFLVDEHPDAFTGVRQVMTGGEAASLAHVEKLLTLHPHLRLVNGYSPAESMIFTVAHQVTQADTHTSSVPVGLPLANKRVYVLDDTLAPVADGEPGELYMAGAGLAHGYVGRPGLTAERFTACPFGEPGERMYRTGDLVRWNERGVLDFLGRVDDQVKIRGFRIEPAEVEAMVARRPAVARAAVVVREDRPGDKQLVAYVIAEQGIELDPRALRAEVAALLPEYMVPSAFVPVDSLPMTANGKLDRRALPAPDFGALSTGRAPSTEQESILCGLFADVLDLGSVSVDDNFFELGGHSLLATRLTSRIRTAFGVDIDLRALFQAPTVAELVRLLGQGTVSRPVLTRAERPDSVPLSFAQQRLWLIDRIEGLDATYHVPLALRMTGPLDVPALHETLRDVVARHEVLRTVVTVVDEEPCQRVLPPDRVAGLGLEHVVCGADELDGLIADAAHAPFDLSAELPFRGVLFSTGAEEHVLALVMHHIVSDGWSFAPLLRDLSTAYAARREGDAPGWEDLPVQYADYALWQRELLGDHADPKSVAAEQLAHWSAVLEGLPAEIELPVDRARPPVASYRGDVVDFDLPAPLHARLAAVARETQTTMFMVLQTGLVTLLSRLGAGEDIALGTPIAGRTDEALDDLIGFFVNTLVLRSDLSGDPTFRELLVRTREVDLAAYAHQDLPFDHLVEKLNPTRSLARHPLFQVLFALQNNTDGAIDLPGIHAESAPVSTGGAKFDLQLEMFEETDTEGAPAGIKGRFEYATDLFDRSTIQLIGERLLKLLDGLAADIDLPVAAIDVVLPHERRHLLEEWNDTTTDYPADTAIHALFEQQAIRTPDATALVFQETSLTYAELDSSANQLAHEIVAAGVGRGDVVGVYMERSHRMVVSLLAALKAGAAFTMLDVDYPADRLNGLLAQTNAAAVLVNARWAGLLAHPTAVFVDIDRDADSVSARPTTAPVLPFHGDDPAVVMFTSGSSGTPKGVIAPHRAIVRTFSDQDFLDFDPDETWLQSVPISWDIFILELFGPLLTGAKCVLQPGQKPDAVVLSELIERHQVTTTWFSAGLFSVLVDEYPDVFRTLRQVITGGEAPSISHLMRIVAEHPDMRLVNGYGPAESMVITNSHQVGVSDRGWPSVPIGKPLANTQVYVLDERLEPAPPGVVGELYVSGAGLAHGYVGQHALTAERFVACPFGEPGQRMYRTGDLVRWRADGQIEYVGRGDFQVKIRGFRIEPGEVETVLADRPDIARVAVVVREDRPGDKQLVAYLVPKEGLPLDPRVVRAELSGLLPEYMVPSAFLVLESLPLTANGKLDRRALPAPDFASLSTGRAPSTEQESILCGLFADVLDLGSVSVDDNFFELGGHSLLATRLTSRIRTAFGVELGLRALFEAPTVAGLAKHVEQGGVNRPVLTRAERGDGVPLSFAQHRLWLIDRIEGPKATYNAPVVLRLAGAVDTEALDRALVDVVTRHEALRTTFPAVDERPTQRIGTPPTTLLRRVAVGADEDLEATVNAVARRPFDLSAELPFRGVLFSTGAEEHVLALVMHHIVSDGWSFAPLLRDLSTAYAARREGDAPGWEDLPVQYADYALWQRELLGDHADPKSVAAEQLAHWSAVLEGLPAEIELPVDRARPPVASYRGDVVDFDLPAPLHARLAAVARETQTTMFMVLQTGLVTLLSRLGAGEDIALGTPIAGRTDEALDDLIGFFVNTLVLRSDLSGDPTFRELLVRTREVDLAAYAHQDLPFDHLVEKLNPTRSLARHPLFQVLFALQNNTDGAIDLPGIHAESAPVSTGGAKFDLQLEMFEETDTEGAPAGIKGRFEYATDLFDRSTIQLIGERLLKLLDGLAADIDLPVAAIDVVLPHERRHLLEEWNDTTTDYPADTAIHALFEQQAIRTPDATALVFQETSLTYAELDALADRLAHRLVASGVAPGDSVMLLMERSADLVAATLAVLKAGAAYVPLPSAYPVSRMRLVSEQTGARVLLTDRAGAAAEFVREHEAGGLPVVRVDDPLPGAEGALGIDAPAHRTAYIMYTSGSTGMPKGVAVSHRNIVSLATDRCWQGGNQERVLFHSAYAFDAATYEIWTPLLSGGQVVVAPPGELGVEELAKVIDENGVTALFVTAALFNLLVETPGASFTGLREIWTGGEVASQTAVRHTLRTFPWVALRNGYGPTETTTFVTRFPVESVDGPVPIGAPLDNHRVYVLDGSLGLVPPGVFGELYVAGAGLAHGYVGQPGLTAERFVACPFGEPGQRMYRTGDLVRWNAAGVLEFLSRGDFQVKIRGFRIEPGEVETVLADRPDIAWVAVVVREDRPGDKQLVAYLVPKEGLPLDPRVVRAELSGLLPEYMVPSAFLVLESLPLTANGKLDRRALPAPDFASLSTGRAPSTPMEHTLCRLFAEVLALETVSVDDNFFELGGHSLLATRLTSAIRSELGAELGLRALFESPTVAGLVPHLNGARSAGRARPALRPRLVPRSAPSAAGVGG</sequence>
<dbReference type="SUPFAM" id="SSF52777">
    <property type="entry name" value="CoA-dependent acyltransferases"/>
    <property type="match status" value="4"/>
</dbReference>
<dbReference type="Pfam" id="PF00550">
    <property type="entry name" value="PP-binding"/>
    <property type="match status" value="3"/>
</dbReference>
<evidence type="ECO:0000256" key="1">
    <source>
        <dbReference type="ARBA" id="ARBA00001957"/>
    </source>
</evidence>
<protein>
    <submittedName>
        <fullName evidence="6">Amino acid adenylation domain-containing protein</fullName>
    </submittedName>
</protein>
<keyword evidence="3" id="KW-0596">Phosphopantetheine</keyword>
<feature type="domain" description="Carrier" evidence="5">
    <location>
        <begin position="2624"/>
        <end position="2699"/>
    </location>
</feature>
<dbReference type="SUPFAM" id="SSF47336">
    <property type="entry name" value="ACP-like"/>
    <property type="match status" value="3"/>
</dbReference>
<evidence type="ECO:0000256" key="3">
    <source>
        <dbReference type="ARBA" id="ARBA00022450"/>
    </source>
</evidence>
<dbReference type="GO" id="GO:0009239">
    <property type="term" value="P:enterobactin biosynthetic process"/>
    <property type="evidence" value="ECO:0007669"/>
    <property type="project" value="TreeGrafter"/>
</dbReference>
<dbReference type="FunFam" id="2.30.38.10:FF:000001">
    <property type="entry name" value="Non-ribosomal peptide synthetase PvdI"/>
    <property type="match status" value="3"/>
</dbReference>
<evidence type="ECO:0000256" key="2">
    <source>
        <dbReference type="ARBA" id="ARBA00006432"/>
    </source>
</evidence>
<dbReference type="InterPro" id="IPR010071">
    <property type="entry name" value="AA_adenyl_dom"/>
</dbReference>
<dbReference type="Gene3D" id="3.40.50.12780">
    <property type="entry name" value="N-terminal domain of ligase-like"/>
    <property type="match status" value="1"/>
</dbReference>
<dbReference type="InterPro" id="IPR036736">
    <property type="entry name" value="ACP-like_sf"/>
</dbReference>
<dbReference type="InterPro" id="IPR025110">
    <property type="entry name" value="AMP-bd_C"/>
</dbReference>
<gene>
    <name evidence="6" type="ORF">OG699_22880</name>
</gene>
<dbReference type="InterPro" id="IPR020806">
    <property type="entry name" value="PKS_PP-bd"/>
</dbReference>
<dbReference type="Gene3D" id="3.30.559.10">
    <property type="entry name" value="Chloramphenicol acetyltransferase-like domain"/>
    <property type="match status" value="2"/>
</dbReference>
<feature type="domain" description="Carrier" evidence="5">
    <location>
        <begin position="509"/>
        <end position="584"/>
    </location>
</feature>
<dbReference type="Gene3D" id="3.30.300.30">
    <property type="match status" value="3"/>
</dbReference>
<dbReference type="PROSITE" id="PS00012">
    <property type="entry name" value="PHOSPHOPANTETHEINE"/>
    <property type="match status" value="3"/>
</dbReference>
<dbReference type="PANTHER" id="PTHR45527">
    <property type="entry name" value="NONRIBOSOMAL PEPTIDE SYNTHETASE"/>
    <property type="match status" value="1"/>
</dbReference>
<dbReference type="Pfam" id="PF00501">
    <property type="entry name" value="AMP-binding"/>
    <property type="match status" value="3"/>
</dbReference>
<dbReference type="Gene3D" id="3.30.559.30">
    <property type="entry name" value="Nonribosomal peptide synthetase, condensation domain"/>
    <property type="match status" value="2"/>
</dbReference>
<dbReference type="NCBIfam" id="NF003417">
    <property type="entry name" value="PRK04813.1"/>
    <property type="match status" value="3"/>
</dbReference>
<dbReference type="FunFam" id="1.10.1200.10:FF:000016">
    <property type="entry name" value="Non-ribosomal peptide synthase"/>
    <property type="match status" value="1"/>
</dbReference>
<accession>A0AAU3I253</accession>
<dbReference type="CDD" id="cd12117">
    <property type="entry name" value="A_NRPS_Srf_like"/>
    <property type="match status" value="3"/>
</dbReference>
<dbReference type="InterPro" id="IPR029058">
    <property type="entry name" value="AB_hydrolase_fold"/>
</dbReference>
<name>A0AAU3I253_9ACTN</name>
<dbReference type="GO" id="GO:0047527">
    <property type="term" value="F:2,3-dihydroxybenzoate-serine ligase activity"/>
    <property type="evidence" value="ECO:0007669"/>
    <property type="project" value="TreeGrafter"/>
</dbReference>
<dbReference type="Pfam" id="PF13193">
    <property type="entry name" value="AMP-binding_C"/>
    <property type="match status" value="3"/>
</dbReference>
<dbReference type="GO" id="GO:0031177">
    <property type="term" value="F:phosphopantetheine binding"/>
    <property type="evidence" value="ECO:0007669"/>
    <property type="project" value="InterPro"/>
</dbReference>
<keyword evidence="4" id="KW-0597">Phosphoprotein</keyword>
<dbReference type="Pfam" id="PF00668">
    <property type="entry name" value="Condensation"/>
    <property type="match status" value="2"/>
</dbReference>
<dbReference type="GO" id="GO:0043041">
    <property type="term" value="P:amino acid activation for nonribosomal peptide biosynthetic process"/>
    <property type="evidence" value="ECO:0007669"/>
    <property type="project" value="TreeGrafter"/>
</dbReference>
<evidence type="ECO:0000313" key="6">
    <source>
        <dbReference type="EMBL" id="WTZ10572.1"/>
    </source>
</evidence>
<dbReference type="FunFam" id="3.40.50.12780:FF:000012">
    <property type="entry name" value="Non-ribosomal peptide synthetase"/>
    <property type="match status" value="1"/>
</dbReference>
<comment type="similarity">
    <text evidence="2">Belongs to the ATP-dependent AMP-binding enzyme family.</text>
</comment>
<dbReference type="FunFam" id="3.30.300.30:FF:000010">
    <property type="entry name" value="Enterobactin synthetase component F"/>
    <property type="match status" value="3"/>
</dbReference>
<dbReference type="InterPro" id="IPR023213">
    <property type="entry name" value="CAT-like_dom_sf"/>
</dbReference>
<dbReference type="GO" id="GO:0005829">
    <property type="term" value="C:cytosol"/>
    <property type="evidence" value="ECO:0007669"/>
    <property type="project" value="TreeGrafter"/>
</dbReference>
<evidence type="ECO:0000256" key="4">
    <source>
        <dbReference type="ARBA" id="ARBA00022553"/>
    </source>
</evidence>
<dbReference type="InterPro" id="IPR020845">
    <property type="entry name" value="AMP-binding_CS"/>
</dbReference>
<dbReference type="PROSITE" id="PS00455">
    <property type="entry name" value="AMP_BINDING"/>
    <property type="match status" value="3"/>
</dbReference>
<dbReference type="EMBL" id="CP109546">
    <property type="protein sequence ID" value="WTZ10572.1"/>
    <property type="molecule type" value="Genomic_DNA"/>
</dbReference>
<dbReference type="Gene3D" id="3.40.50.1820">
    <property type="entry name" value="alpha/beta hydrolase"/>
    <property type="match status" value="1"/>
</dbReference>
<dbReference type="SUPFAM" id="SSF56801">
    <property type="entry name" value="Acetyl-CoA synthetase-like"/>
    <property type="match status" value="3"/>
</dbReference>
<dbReference type="InterPro" id="IPR001242">
    <property type="entry name" value="Condensation_dom"/>
</dbReference>
<feature type="domain" description="Carrier" evidence="5">
    <location>
        <begin position="1569"/>
        <end position="1644"/>
    </location>
</feature>
<reference evidence="6" key="1">
    <citation type="submission" date="2022-10" db="EMBL/GenBank/DDBJ databases">
        <title>The complete genomes of actinobacterial strains from the NBC collection.</title>
        <authorList>
            <person name="Joergensen T.S."/>
            <person name="Alvarez Arevalo M."/>
            <person name="Sterndorff E.B."/>
            <person name="Faurdal D."/>
            <person name="Vuksanovic O."/>
            <person name="Mourched A.-S."/>
            <person name="Charusanti P."/>
            <person name="Shaw S."/>
            <person name="Blin K."/>
            <person name="Weber T."/>
        </authorList>
    </citation>
    <scope>NUCLEOTIDE SEQUENCE</scope>
    <source>
        <strain evidence="6">NBC_01393</strain>
    </source>
</reference>
<dbReference type="GO" id="GO:0009366">
    <property type="term" value="C:enterobactin synthetase complex"/>
    <property type="evidence" value="ECO:0007669"/>
    <property type="project" value="TreeGrafter"/>
</dbReference>
<dbReference type="FunFam" id="3.30.559.30:FF:000001">
    <property type="entry name" value="Non-ribosomal peptide synthetase"/>
    <property type="match status" value="2"/>
</dbReference>
<dbReference type="InterPro" id="IPR009081">
    <property type="entry name" value="PP-bd_ACP"/>
</dbReference>
<dbReference type="Gene3D" id="1.10.1200.10">
    <property type="entry name" value="ACP-like"/>
    <property type="match status" value="2"/>
</dbReference>
<proteinExistence type="inferred from homology"/>